<dbReference type="PANTHER" id="PTHR30055:SF148">
    <property type="entry name" value="TETR-FAMILY TRANSCRIPTIONAL REGULATOR"/>
    <property type="match status" value="1"/>
</dbReference>
<dbReference type="SUPFAM" id="SSF48498">
    <property type="entry name" value="Tetracyclin repressor-like, C-terminal domain"/>
    <property type="match status" value="1"/>
</dbReference>
<feature type="DNA-binding region" description="H-T-H motif" evidence="4">
    <location>
        <begin position="37"/>
        <end position="56"/>
    </location>
</feature>
<dbReference type="Pfam" id="PF00440">
    <property type="entry name" value="TetR_N"/>
    <property type="match status" value="1"/>
</dbReference>
<dbReference type="PRINTS" id="PR00455">
    <property type="entry name" value="HTHTETR"/>
</dbReference>
<keyword evidence="1" id="KW-0805">Transcription regulation</keyword>
<feature type="domain" description="HTH tetR-type" evidence="5">
    <location>
        <begin position="14"/>
        <end position="74"/>
    </location>
</feature>
<evidence type="ECO:0000313" key="6">
    <source>
        <dbReference type="EMBL" id="USI74651.1"/>
    </source>
</evidence>
<dbReference type="PROSITE" id="PS50977">
    <property type="entry name" value="HTH_TETR_2"/>
    <property type="match status" value="1"/>
</dbReference>
<dbReference type="Gene3D" id="1.10.10.60">
    <property type="entry name" value="Homeodomain-like"/>
    <property type="match status" value="1"/>
</dbReference>
<evidence type="ECO:0000259" key="5">
    <source>
        <dbReference type="PROSITE" id="PS50977"/>
    </source>
</evidence>
<dbReference type="PANTHER" id="PTHR30055">
    <property type="entry name" value="HTH-TYPE TRANSCRIPTIONAL REGULATOR RUTR"/>
    <property type="match status" value="1"/>
</dbReference>
<evidence type="ECO:0000313" key="7">
    <source>
        <dbReference type="Proteomes" id="UP001056937"/>
    </source>
</evidence>
<evidence type="ECO:0000256" key="1">
    <source>
        <dbReference type="ARBA" id="ARBA00023015"/>
    </source>
</evidence>
<evidence type="ECO:0000256" key="3">
    <source>
        <dbReference type="ARBA" id="ARBA00023163"/>
    </source>
</evidence>
<dbReference type="Pfam" id="PF16859">
    <property type="entry name" value="TetR_C_11"/>
    <property type="match status" value="1"/>
</dbReference>
<dbReference type="Proteomes" id="UP001056937">
    <property type="component" value="Chromosome 2"/>
</dbReference>
<dbReference type="InterPro" id="IPR001647">
    <property type="entry name" value="HTH_TetR"/>
</dbReference>
<keyword evidence="3" id="KW-0804">Transcription</keyword>
<keyword evidence="7" id="KW-1185">Reference proteome</keyword>
<name>A0ABY4XD23_9SPHN</name>
<organism evidence="6 7">
    <name type="scientific">Sphingomonas morindae</name>
    <dbReference type="NCBI Taxonomy" id="1541170"/>
    <lineage>
        <taxon>Bacteria</taxon>
        <taxon>Pseudomonadati</taxon>
        <taxon>Pseudomonadota</taxon>
        <taxon>Alphaproteobacteria</taxon>
        <taxon>Sphingomonadales</taxon>
        <taxon>Sphingomonadaceae</taxon>
        <taxon>Sphingomonas</taxon>
    </lineage>
</organism>
<dbReference type="InterPro" id="IPR009057">
    <property type="entry name" value="Homeodomain-like_sf"/>
</dbReference>
<dbReference type="InterPro" id="IPR036271">
    <property type="entry name" value="Tet_transcr_reg_TetR-rel_C_sf"/>
</dbReference>
<sequence length="190" mass="20339">MAEKVSPTLDKRVARSRATVLMETYRQLSEGGIGGVSIDAVSKRSGVSKTTIYRHWPSRSALLLEACASFGAPARVPGTGSLRGDLHALLTSLAGALDGTPWSKAYPSILDAAERDPEIATVQKQLHAAFMAPFEAVLQRACAAGEASLQGRATSELVARLVGPLFFRRWFSREAIDGRFVDAIIDAALK</sequence>
<protein>
    <submittedName>
        <fullName evidence="6">TetR/AcrR family transcriptional regulator</fullName>
    </submittedName>
</protein>
<dbReference type="EMBL" id="CP084931">
    <property type="protein sequence ID" value="USI74651.1"/>
    <property type="molecule type" value="Genomic_DNA"/>
</dbReference>
<proteinExistence type="predicted"/>
<keyword evidence="2 4" id="KW-0238">DNA-binding</keyword>
<evidence type="ECO:0000256" key="2">
    <source>
        <dbReference type="ARBA" id="ARBA00023125"/>
    </source>
</evidence>
<accession>A0ABY4XD23</accession>
<evidence type="ECO:0000256" key="4">
    <source>
        <dbReference type="PROSITE-ProRule" id="PRU00335"/>
    </source>
</evidence>
<dbReference type="SUPFAM" id="SSF46689">
    <property type="entry name" value="Homeodomain-like"/>
    <property type="match status" value="1"/>
</dbReference>
<dbReference type="RefSeq" id="WP_252168462.1">
    <property type="nucleotide sequence ID" value="NZ_CP084931.1"/>
</dbReference>
<dbReference type="Gene3D" id="1.10.357.10">
    <property type="entry name" value="Tetracycline Repressor, domain 2"/>
    <property type="match status" value="1"/>
</dbReference>
<reference evidence="6" key="1">
    <citation type="journal article" date="2022" name="Toxins">
        <title>Genomic Analysis of Sphingopyxis sp. USTB-05 for Biodegrading Cyanobacterial Hepatotoxins.</title>
        <authorList>
            <person name="Liu C."/>
            <person name="Xu Q."/>
            <person name="Zhao Z."/>
            <person name="Zhang H."/>
            <person name="Liu X."/>
            <person name="Yin C."/>
            <person name="Liu Y."/>
            <person name="Yan H."/>
        </authorList>
    </citation>
    <scope>NUCLEOTIDE SEQUENCE</scope>
    <source>
        <strain evidence="6">NBD5</strain>
    </source>
</reference>
<dbReference type="InterPro" id="IPR050109">
    <property type="entry name" value="HTH-type_TetR-like_transc_reg"/>
</dbReference>
<dbReference type="InterPro" id="IPR011075">
    <property type="entry name" value="TetR_C"/>
</dbReference>
<gene>
    <name evidence="6" type="ORF">LHA26_18030</name>
</gene>